<feature type="transmembrane region" description="Helical" evidence="6">
    <location>
        <begin position="387"/>
        <end position="406"/>
    </location>
</feature>
<gene>
    <name evidence="9" type="ORF">soil367_14455</name>
</gene>
<proteinExistence type="predicted"/>
<feature type="domain" description="ABC3 transporter permease C-terminal" evidence="7">
    <location>
        <begin position="296"/>
        <end position="413"/>
    </location>
</feature>
<evidence type="ECO:0000259" key="8">
    <source>
        <dbReference type="Pfam" id="PF12704"/>
    </source>
</evidence>
<dbReference type="EMBL" id="CP031093">
    <property type="protein sequence ID" value="QCF27036.1"/>
    <property type="molecule type" value="Genomic_DNA"/>
</dbReference>
<evidence type="ECO:0000259" key="7">
    <source>
        <dbReference type="Pfam" id="PF02687"/>
    </source>
</evidence>
<evidence type="ECO:0000313" key="10">
    <source>
        <dbReference type="Proteomes" id="UP000298049"/>
    </source>
</evidence>
<dbReference type="AlphaFoldDB" id="A0A4P7XIY5"/>
<reference evidence="9 10" key="1">
    <citation type="submission" date="2018-07" db="EMBL/GenBank/DDBJ databases">
        <title>Marsedoiliclastica nanhaica gen. nov. sp. nov., a novel marine hydrocarbonoclastic bacterium isolated from an in-situ enriched hydrocarbon-degrading consortium in deep-sea sediment.</title>
        <authorList>
            <person name="Dong C."/>
            <person name="Ma T."/>
            <person name="Liu R."/>
            <person name="Shao Z."/>
        </authorList>
    </citation>
    <scope>NUCLEOTIDE SEQUENCE [LARGE SCALE GENOMIC DNA]</scope>
    <source>
        <strain evidence="10">soil36-7</strain>
    </source>
</reference>
<feature type="transmembrane region" description="Helical" evidence="6">
    <location>
        <begin position="334"/>
        <end position="367"/>
    </location>
</feature>
<protein>
    <submittedName>
        <fullName evidence="9">ABC transporter permease</fullName>
    </submittedName>
</protein>
<keyword evidence="3 6" id="KW-0812">Transmembrane</keyword>
<dbReference type="InterPro" id="IPR025857">
    <property type="entry name" value="MacB_PCD"/>
</dbReference>
<dbReference type="KEGG" id="hmi:soil367_14455"/>
<evidence type="ECO:0000256" key="2">
    <source>
        <dbReference type="ARBA" id="ARBA00022475"/>
    </source>
</evidence>
<dbReference type="PANTHER" id="PTHR43738">
    <property type="entry name" value="ABC TRANSPORTER, MEMBRANE PROTEIN"/>
    <property type="match status" value="1"/>
</dbReference>
<accession>A0A4P7XIY5</accession>
<dbReference type="GO" id="GO:0005886">
    <property type="term" value="C:plasma membrane"/>
    <property type="evidence" value="ECO:0007669"/>
    <property type="project" value="UniProtKB-SubCell"/>
</dbReference>
<keyword evidence="10" id="KW-1185">Reference proteome</keyword>
<name>A0A4P7XIY5_9ALTE</name>
<dbReference type="PANTHER" id="PTHR43738:SF2">
    <property type="entry name" value="ABC TRANSPORTER PERMEASE"/>
    <property type="match status" value="1"/>
</dbReference>
<dbReference type="InterPro" id="IPR051125">
    <property type="entry name" value="ABC-4/HrtB_transporter"/>
</dbReference>
<dbReference type="Pfam" id="PF02687">
    <property type="entry name" value="FtsX"/>
    <property type="match status" value="1"/>
</dbReference>
<dbReference type="RefSeq" id="WP_136549743.1">
    <property type="nucleotide sequence ID" value="NZ_CP031093.1"/>
</dbReference>
<evidence type="ECO:0000256" key="1">
    <source>
        <dbReference type="ARBA" id="ARBA00004651"/>
    </source>
</evidence>
<keyword evidence="5 6" id="KW-0472">Membrane</keyword>
<evidence type="ECO:0000256" key="4">
    <source>
        <dbReference type="ARBA" id="ARBA00022989"/>
    </source>
</evidence>
<dbReference type="OrthoDB" id="9784014at2"/>
<comment type="subcellular location">
    <subcellularLocation>
        <location evidence="1">Cell membrane</location>
        <topology evidence="1">Multi-pass membrane protein</topology>
    </subcellularLocation>
</comment>
<dbReference type="Pfam" id="PF12704">
    <property type="entry name" value="MacB_PCD"/>
    <property type="match status" value="1"/>
</dbReference>
<organism evidence="9 10">
    <name type="scientific">Hydrocarboniclastica marina</name>
    <dbReference type="NCBI Taxonomy" id="2259620"/>
    <lineage>
        <taxon>Bacteria</taxon>
        <taxon>Pseudomonadati</taxon>
        <taxon>Pseudomonadota</taxon>
        <taxon>Gammaproteobacteria</taxon>
        <taxon>Alteromonadales</taxon>
        <taxon>Alteromonadaceae</taxon>
        <taxon>Hydrocarboniclastica</taxon>
    </lineage>
</organism>
<evidence type="ECO:0000256" key="5">
    <source>
        <dbReference type="ARBA" id="ARBA00023136"/>
    </source>
</evidence>
<evidence type="ECO:0000256" key="3">
    <source>
        <dbReference type="ARBA" id="ARBA00022692"/>
    </source>
</evidence>
<sequence length="422" mass="45373">MMAATLFRLTVASVWHRRGTLSLVVLTLTLSVSLLLGVQYVRSEVKQSFVNTVSGTDLIVGARSGPLNLLLYSVFHIGNPTNNISWPTYQAIASDPAVEWTVPLSLGDSHRGYRVIGTTTDFFQYFQHGRSQMLAFDQGEPFSDLFEAVIGASVADALGYAYGQEIVLAHGTGSVSFVKHDDKPFEVVGVLAPTGTPVDNAVLVSLEAIEAIHLGWQGGVPAPGRRVTAAQAREQNLEPKAITAALVGVERKVATFQLQRKWNQWSPEPLSAILPGVALSELWRLLSGFEAALLAITAFVVVISLVGMVAVLLTAQAQRSREMAILRACGASPLLLALLFSCEALLIALCSIALALVVGFSGLAFVMPVLGDTLGLHLELRPLAPTEWYLLALVPLAALVVSWIPAWRAYRKSLAEGLTPRE</sequence>
<dbReference type="InterPro" id="IPR003838">
    <property type="entry name" value="ABC3_permease_C"/>
</dbReference>
<evidence type="ECO:0000256" key="6">
    <source>
        <dbReference type="SAM" id="Phobius"/>
    </source>
</evidence>
<dbReference type="Proteomes" id="UP000298049">
    <property type="component" value="Chromosome"/>
</dbReference>
<evidence type="ECO:0000313" key="9">
    <source>
        <dbReference type="EMBL" id="QCF27036.1"/>
    </source>
</evidence>
<keyword evidence="2" id="KW-1003">Cell membrane</keyword>
<feature type="transmembrane region" description="Helical" evidence="6">
    <location>
        <begin position="291"/>
        <end position="313"/>
    </location>
</feature>
<feature type="domain" description="MacB-like periplasmic core" evidence="8">
    <location>
        <begin position="23"/>
        <end position="211"/>
    </location>
</feature>
<keyword evidence="4 6" id="KW-1133">Transmembrane helix</keyword>